<dbReference type="PRINTS" id="PR00032">
    <property type="entry name" value="HTHARAC"/>
</dbReference>
<dbReference type="InterPro" id="IPR011006">
    <property type="entry name" value="CheY-like_superfamily"/>
</dbReference>
<dbReference type="EMBL" id="QFGA01000002">
    <property type="protein sequence ID" value="TEB05410.1"/>
    <property type="molecule type" value="Genomic_DNA"/>
</dbReference>
<evidence type="ECO:0000256" key="3">
    <source>
        <dbReference type="ARBA" id="ARBA00023125"/>
    </source>
</evidence>
<dbReference type="AlphaFoldDB" id="A0A4Y7R9T7"/>
<organism evidence="9 10">
    <name type="scientific">Pelotomaculum schinkii</name>
    <dbReference type="NCBI Taxonomy" id="78350"/>
    <lineage>
        <taxon>Bacteria</taxon>
        <taxon>Bacillati</taxon>
        <taxon>Bacillota</taxon>
        <taxon>Clostridia</taxon>
        <taxon>Eubacteriales</taxon>
        <taxon>Desulfotomaculaceae</taxon>
        <taxon>Pelotomaculum</taxon>
    </lineage>
</organism>
<dbReference type="SMART" id="SM00342">
    <property type="entry name" value="HTH_ARAC"/>
    <property type="match status" value="1"/>
</dbReference>
<protein>
    <recommendedName>
        <fullName evidence="1">Stage 0 sporulation protein A homolog</fullName>
    </recommendedName>
</protein>
<comment type="function">
    <text evidence="5">May play the central regulatory role in sporulation. It may be an element of the effector pathway responsible for the activation of sporulation genes in response to nutritional stress. Spo0A may act in concert with spo0H (a sigma factor) to control the expression of some genes that are critical to the sporulation process.</text>
</comment>
<dbReference type="GO" id="GO:0043565">
    <property type="term" value="F:sequence-specific DNA binding"/>
    <property type="evidence" value="ECO:0007669"/>
    <property type="project" value="InterPro"/>
</dbReference>
<dbReference type="SUPFAM" id="SSF52172">
    <property type="entry name" value="CheY-like"/>
    <property type="match status" value="1"/>
</dbReference>
<feature type="modified residue" description="4-aspartylphosphate" evidence="6">
    <location>
        <position position="55"/>
    </location>
</feature>
<evidence type="ECO:0000256" key="2">
    <source>
        <dbReference type="ARBA" id="ARBA00023015"/>
    </source>
</evidence>
<evidence type="ECO:0000259" key="7">
    <source>
        <dbReference type="PROSITE" id="PS01124"/>
    </source>
</evidence>
<dbReference type="InterPro" id="IPR009057">
    <property type="entry name" value="Homeodomain-like_sf"/>
</dbReference>
<dbReference type="RefSeq" id="WP_190240471.1">
    <property type="nucleotide sequence ID" value="NZ_QFGA01000002.1"/>
</dbReference>
<dbReference type="Gene3D" id="3.40.50.2300">
    <property type="match status" value="1"/>
</dbReference>
<evidence type="ECO:0000256" key="6">
    <source>
        <dbReference type="PROSITE-ProRule" id="PRU00169"/>
    </source>
</evidence>
<evidence type="ECO:0000256" key="4">
    <source>
        <dbReference type="ARBA" id="ARBA00023163"/>
    </source>
</evidence>
<dbReference type="GO" id="GO:0000160">
    <property type="term" value="P:phosphorelay signal transduction system"/>
    <property type="evidence" value="ECO:0007669"/>
    <property type="project" value="InterPro"/>
</dbReference>
<dbReference type="PROSITE" id="PS50110">
    <property type="entry name" value="RESPONSE_REGULATORY"/>
    <property type="match status" value="1"/>
</dbReference>
<dbReference type="Pfam" id="PF12833">
    <property type="entry name" value="HTH_18"/>
    <property type="match status" value="1"/>
</dbReference>
<dbReference type="Pfam" id="PF00072">
    <property type="entry name" value="Response_reg"/>
    <property type="match status" value="1"/>
</dbReference>
<dbReference type="InterPro" id="IPR001789">
    <property type="entry name" value="Sig_transdc_resp-reg_receiver"/>
</dbReference>
<evidence type="ECO:0000313" key="10">
    <source>
        <dbReference type="Proteomes" id="UP000298324"/>
    </source>
</evidence>
<dbReference type="SUPFAM" id="SSF46689">
    <property type="entry name" value="Homeodomain-like"/>
    <property type="match status" value="2"/>
</dbReference>
<dbReference type="InterPro" id="IPR018060">
    <property type="entry name" value="HTH_AraC"/>
</dbReference>
<keyword evidence="10" id="KW-1185">Reference proteome</keyword>
<name>A0A4Y7R9T7_9FIRM</name>
<feature type="domain" description="Response regulatory" evidence="8">
    <location>
        <begin position="3"/>
        <end position="120"/>
    </location>
</feature>
<dbReference type="CDD" id="cd17536">
    <property type="entry name" value="REC_YesN-like"/>
    <property type="match status" value="1"/>
</dbReference>
<keyword evidence="3" id="KW-0238">DNA-binding</keyword>
<dbReference type="PANTHER" id="PTHR43280">
    <property type="entry name" value="ARAC-FAMILY TRANSCRIPTIONAL REGULATOR"/>
    <property type="match status" value="1"/>
</dbReference>
<keyword evidence="6" id="KW-0597">Phosphoprotein</keyword>
<dbReference type="PROSITE" id="PS01124">
    <property type="entry name" value="HTH_ARAC_FAMILY_2"/>
    <property type="match status" value="1"/>
</dbReference>
<keyword evidence="4" id="KW-0804">Transcription</keyword>
<comment type="caution">
    <text evidence="9">The sequence shown here is derived from an EMBL/GenBank/DDBJ whole genome shotgun (WGS) entry which is preliminary data.</text>
</comment>
<proteinExistence type="predicted"/>
<dbReference type="SMART" id="SM00448">
    <property type="entry name" value="REC"/>
    <property type="match status" value="1"/>
</dbReference>
<gene>
    <name evidence="9" type="primary">degU_4</name>
    <name evidence="9" type="ORF">Psch_02451</name>
</gene>
<dbReference type="Proteomes" id="UP000298324">
    <property type="component" value="Unassembled WGS sequence"/>
</dbReference>
<evidence type="ECO:0000313" key="9">
    <source>
        <dbReference type="EMBL" id="TEB05410.1"/>
    </source>
</evidence>
<reference evidence="9 10" key="1">
    <citation type="journal article" date="2018" name="Environ. Microbiol.">
        <title>Novel energy conservation strategies and behaviour of Pelotomaculum schinkii driving syntrophic propionate catabolism.</title>
        <authorList>
            <person name="Hidalgo-Ahumada C.A.P."/>
            <person name="Nobu M.K."/>
            <person name="Narihiro T."/>
            <person name="Tamaki H."/>
            <person name="Liu W.T."/>
            <person name="Kamagata Y."/>
            <person name="Stams A.J.M."/>
            <person name="Imachi H."/>
            <person name="Sousa D.Z."/>
        </authorList>
    </citation>
    <scope>NUCLEOTIDE SEQUENCE [LARGE SCALE GENOMIC DNA]</scope>
    <source>
        <strain evidence="9 10">HH</strain>
    </source>
</reference>
<sequence length="359" mass="41192">MLKVLVVDDYPMEGEAINYILKKYRPEIKYLGQAFTGNSGLEITREKNPDIVFVDIKMPGMDGLSMTRKLKEISPKTKIVIVTAYDEFEFIQTALRLGVNDYLLKPVQSQELLNVLDLLSAQLNEEESIPVKPYLTVIPPKYQVLMMQIQAGDTQKSCKLLNEIWLELISAAKEDVILTRTSSIDLANSVLQLCGENNCCKEAITSVYYSFIKKVSTAQSVNSTENFLKEFVENCTNSFNQYIHEAGYRQISRSKELIEQRLHTNITLESIAKEIFISPYYLSHLFKKKTGVTFMHYVIERRLEKAKQLLVTTNDTIELIALKTGYEESNSFRRLFKKIVGISPSEYRTSSKKQLEEKE</sequence>
<dbReference type="GO" id="GO:0003700">
    <property type="term" value="F:DNA-binding transcription factor activity"/>
    <property type="evidence" value="ECO:0007669"/>
    <property type="project" value="InterPro"/>
</dbReference>
<evidence type="ECO:0000256" key="1">
    <source>
        <dbReference type="ARBA" id="ARBA00018672"/>
    </source>
</evidence>
<dbReference type="InterPro" id="IPR020449">
    <property type="entry name" value="Tscrpt_reg_AraC-type_HTH"/>
</dbReference>
<feature type="domain" description="HTH araC/xylS-type" evidence="7">
    <location>
        <begin position="252"/>
        <end position="350"/>
    </location>
</feature>
<dbReference type="Gene3D" id="1.10.10.60">
    <property type="entry name" value="Homeodomain-like"/>
    <property type="match status" value="2"/>
</dbReference>
<accession>A0A4Y7R9T7</accession>
<evidence type="ECO:0000256" key="5">
    <source>
        <dbReference type="ARBA" id="ARBA00024867"/>
    </source>
</evidence>
<evidence type="ECO:0000259" key="8">
    <source>
        <dbReference type="PROSITE" id="PS50110"/>
    </source>
</evidence>
<keyword evidence="2" id="KW-0805">Transcription regulation</keyword>
<dbReference type="PANTHER" id="PTHR43280:SF10">
    <property type="entry name" value="REGULATORY PROTEIN POCR"/>
    <property type="match status" value="1"/>
</dbReference>